<evidence type="ECO:0000313" key="7">
    <source>
        <dbReference type="Proteomes" id="UP000291627"/>
    </source>
</evidence>
<evidence type="ECO:0000256" key="1">
    <source>
        <dbReference type="ARBA" id="ARBA00004307"/>
    </source>
</evidence>
<dbReference type="GO" id="GO:0044196">
    <property type="term" value="C:host cell nucleolus"/>
    <property type="evidence" value="ECO:0007669"/>
    <property type="project" value="UniProtKB-SubCell"/>
</dbReference>
<protein>
    <recommendedName>
        <fullName evidence="5">Protein OPG061</fullName>
    </recommendedName>
</protein>
<dbReference type="Proteomes" id="UP000291627">
    <property type="component" value="Segment"/>
</dbReference>
<gene>
    <name evidence="6" type="primary">m025L</name>
</gene>
<accession>A0A481N4C2</accession>
<reference evidence="6 7" key="1">
    <citation type="journal article" date="2019" name="J. Virol.">
        <title>Punctuated evolution of myxoma virus: rapid and disjunct evolution of a recent viral lineage in Australia.</title>
        <authorList>
            <person name="Eden J.-S."/>
            <person name="Kerr P.J."/>
            <person name="Holmes E.C."/>
        </authorList>
    </citation>
    <scope>NUCLEOTIDE SEQUENCE [LARGE SCALE GENOMIC DNA]</scope>
    <source>
        <strain evidence="6">Aust/Vic/Wonga Park/03-2012</strain>
    </source>
</reference>
<comment type="similarity">
    <text evidence="4">Belongs to the orthopoxvirus OPG058 family.</text>
</comment>
<evidence type="ECO:0000256" key="5">
    <source>
        <dbReference type="ARBA" id="ARBA00034820"/>
    </source>
</evidence>
<sequence length="209" mass="24266">MESAAIISSVISLFDTSLQHQVTKCEEYCGILQVQPVVYIQEFGYIHDATLKKRTWKAIQDNDVTVLIFYQVKQLSILAEKLYNEFVRENAYMKLYFVKDNLAFDGIPPSFYKVNLVTLYNRKKIRKVVSLIQRRRPKQVIANYVRETFGSVSELLTAIRLDSLWLKRQLPHSGHRISYKKLIHEVKTMKILGNNDVDNVCCAVSSMQL</sequence>
<dbReference type="InterPro" id="IPR006798">
    <property type="entry name" value="Poxvirus_F16"/>
</dbReference>
<evidence type="ECO:0000256" key="2">
    <source>
        <dbReference type="ARBA" id="ARBA00022518"/>
    </source>
</evidence>
<organism evidence="6 7">
    <name type="scientific">Myxoma virus</name>
    <dbReference type="NCBI Taxonomy" id="10273"/>
    <lineage>
        <taxon>Viruses</taxon>
        <taxon>Varidnaviria</taxon>
        <taxon>Bamfordvirae</taxon>
        <taxon>Nucleocytoviricota</taxon>
        <taxon>Pokkesviricetes</taxon>
        <taxon>Chitovirales</taxon>
        <taxon>Poxviridae</taxon>
        <taxon>Chordopoxvirinae</taxon>
        <taxon>Leporipoxvirus</taxon>
        <taxon>Leporipoxvirus myxoma</taxon>
    </lineage>
</organism>
<evidence type="ECO:0000256" key="4">
    <source>
        <dbReference type="ARBA" id="ARBA00034705"/>
    </source>
</evidence>
<dbReference type="EMBL" id="MK388099">
    <property type="protein sequence ID" value="QAV35352.1"/>
    <property type="molecule type" value="Genomic_DNA"/>
</dbReference>
<evidence type="ECO:0000313" key="6">
    <source>
        <dbReference type="EMBL" id="QAV35352.1"/>
    </source>
</evidence>
<proteinExistence type="inferred from homology"/>
<name>A0A481N4C2_9POXV</name>
<dbReference type="PIRSF" id="PIRSF015792">
    <property type="entry name" value="VAC_F16L"/>
    <property type="match status" value="1"/>
</dbReference>
<dbReference type="Pfam" id="PF04708">
    <property type="entry name" value="Pox_F16"/>
    <property type="match status" value="1"/>
</dbReference>
<comment type="subcellular location">
    <subcellularLocation>
        <location evidence="1">Host nucleus</location>
        <location evidence="1">Host nucleolus</location>
    </subcellularLocation>
</comment>
<keyword evidence="3" id="KW-1048">Host nucleus</keyword>
<keyword evidence="2" id="KW-0244">Early protein</keyword>
<evidence type="ECO:0000256" key="3">
    <source>
        <dbReference type="ARBA" id="ARBA00022562"/>
    </source>
</evidence>